<dbReference type="GeneID" id="98661275"/>
<protein>
    <submittedName>
        <fullName evidence="1">Uncharacterized protein</fullName>
    </submittedName>
</protein>
<gene>
    <name evidence="1" type="ORF">LKD22_10950</name>
</gene>
<proteinExistence type="predicted"/>
<sequence>MKIRLYNSKNDIVQVLALENGVLIRYDGNREIWCPNADCYLDDDYNLVVVSGPNGISMQITGEFLDWDCKMYVPACKAALELLFNSRIPEVQEQACRASDSIADSKTCYDVQLNRVIEYRDCRGVVDYDEETKTFIGILMDAECSIYFAGHTAQETVADFHKAVDYYLGIRASLIDLPEKNEQNKLDYIKGFRCGMRLGSIGTIQEYLKNIGCTDIPKGIRKLRKQTNKINRKYCRDKLEREGLWMRLTKDKKNTPAASATESLTGILKDNPDFDKAKLEDLRERYGPIDG</sequence>
<accession>A0AAW4W058</accession>
<reference evidence="1 2" key="1">
    <citation type="submission" date="2021-10" db="EMBL/GenBank/DDBJ databases">
        <title>Anaerobic single-cell dispensing facilitates the cultivation of human gut bacteria.</title>
        <authorList>
            <person name="Afrizal A."/>
        </authorList>
    </citation>
    <scope>NUCLEOTIDE SEQUENCE [LARGE SCALE GENOMIC DNA]</scope>
    <source>
        <strain evidence="1 2">CLA-AA-H270</strain>
    </source>
</reference>
<keyword evidence="2" id="KW-1185">Reference proteome</keyword>
<dbReference type="EMBL" id="JAJEPX010000042">
    <property type="protein sequence ID" value="MCC2177634.1"/>
    <property type="molecule type" value="Genomic_DNA"/>
</dbReference>
<name>A0AAW4W058_9FIRM</name>
<evidence type="ECO:0000313" key="1">
    <source>
        <dbReference type="EMBL" id="MCC2177634.1"/>
    </source>
</evidence>
<organism evidence="1 2">
    <name type="scientific">Agathobaculum butyriciproducens</name>
    <dbReference type="NCBI Taxonomy" id="1628085"/>
    <lineage>
        <taxon>Bacteria</taxon>
        <taxon>Bacillati</taxon>
        <taxon>Bacillota</taxon>
        <taxon>Clostridia</taxon>
        <taxon>Eubacteriales</taxon>
        <taxon>Butyricicoccaceae</taxon>
        <taxon>Agathobaculum</taxon>
    </lineage>
</organism>
<dbReference type="Proteomes" id="UP001298753">
    <property type="component" value="Unassembled WGS sequence"/>
</dbReference>
<comment type="caution">
    <text evidence="1">The sequence shown here is derived from an EMBL/GenBank/DDBJ whole genome shotgun (WGS) entry which is preliminary data.</text>
</comment>
<evidence type="ECO:0000313" key="2">
    <source>
        <dbReference type="Proteomes" id="UP001298753"/>
    </source>
</evidence>
<dbReference type="RefSeq" id="WP_227601098.1">
    <property type="nucleotide sequence ID" value="NZ_JAJEPX010000042.1"/>
</dbReference>
<dbReference type="AlphaFoldDB" id="A0AAW4W058"/>